<keyword evidence="4 8" id="KW-0418">Kinase</keyword>
<evidence type="ECO:0000313" key="8">
    <source>
        <dbReference type="EMBL" id="CAG7651370.1"/>
    </source>
</evidence>
<evidence type="ECO:0000256" key="3">
    <source>
        <dbReference type="ARBA" id="ARBA00022741"/>
    </source>
</evidence>
<feature type="domain" description="Histidine kinase" evidence="7">
    <location>
        <begin position="163"/>
        <end position="375"/>
    </location>
</feature>
<evidence type="ECO:0000259" key="7">
    <source>
        <dbReference type="PROSITE" id="PS50109"/>
    </source>
</evidence>
<dbReference type="GO" id="GO:0000155">
    <property type="term" value="F:phosphorelay sensor kinase activity"/>
    <property type="evidence" value="ECO:0007669"/>
    <property type="project" value="InterPro"/>
</dbReference>
<proteinExistence type="predicted"/>
<keyword evidence="6" id="KW-0902">Two-component regulatory system</keyword>
<evidence type="ECO:0000313" key="9">
    <source>
        <dbReference type="Proteomes" id="UP000693672"/>
    </source>
</evidence>
<evidence type="ECO:0000256" key="5">
    <source>
        <dbReference type="ARBA" id="ARBA00022840"/>
    </source>
</evidence>
<dbReference type="InterPro" id="IPR003594">
    <property type="entry name" value="HATPase_dom"/>
</dbReference>
<name>A0A916KAF3_9BACL</name>
<dbReference type="SMART" id="SM00387">
    <property type="entry name" value="HATPase_c"/>
    <property type="match status" value="1"/>
</dbReference>
<dbReference type="EC" id="2.7.13.3" evidence="8"/>
<keyword evidence="3" id="KW-0547">Nucleotide-binding</keyword>
<dbReference type="AlphaFoldDB" id="A0A916KAF3"/>
<dbReference type="EMBL" id="CAJVAS010000060">
    <property type="protein sequence ID" value="CAG7651370.1"/>
    <property type="molecule type" value="Genomic_DNA"/>
</dbReference>
<comment type="caution">
    <text evidence="8">The sequence shown here is derived from an EMBL/GenBank/DDBJ whole genome shotgun (WGS) entry which is preliminary data.</text>
</comment>
<keyword evidence="2 8" id="KW-0808">Transferase</keyword>
<sequence>MTRVDKELAYLREHKGAVIERWHAKIRKAYPGYYEGASVLLETERYFEYLISLHIPKEQHEILSKAPEWAKRLVEHNIPLHHILRSHHYWRNAMNEVLAQNRELDPVSTLLLLNELESRMQLYEETVCHIFLELTNARMTEQERAITQLHDDRLNLIGKMAASMAHEIRNPLTSIKGFLKLIRESMTHEDDSKIYRYLNVVENEFENIHMQITGLLSFSKKRVIEEPFVHVTPRQLLDSVVSLLNPRFLNENVNLTVELLEGELLTIQKVAVQQVISNVINNGLDALSRIKHDKEMGIRGYMRNDAYVIEFSNNGPAIAPEIQLTLFEPFVTDKVEGTGLGLAICKTIMQKNNGGISFISADDRTTFTLTFQINEQSEA</sequence>
<keyword evidence="5" id="KW-0067">ATP-binding</keyword>
<accession>A0A916KAF3</accession>
<keyword evidence="1" id="KW-0597">Phosphoprotein</keyword>
<dbReference type="SMART" id="SM00388">
    <property type="entry name" value="HisKA"/>
    <property type="match status" value="1"/>
</dbReference>
<dbReference type="InterPro" id="IPR005467">
    <property type="entry name" value="His_kinase_dom"/>
</dbReference>
<dbReference type="CDD" id="cd00082">
    <property type="entry name" value="HisKA"/>
    <property type="match status" value="1"/>
</dbReference>
<evidence type="ECO:0000256" key="1">
    <source>
        <dbReference type="ARBA" id="ARBA00022553"/>
    </source>
</evidence>
<dbReference type="PROSITE" id="PS50109">
    <property type="entry name" value="HIS_KIN"/>
    <property type="match status" value="1"/>
</dbReference>
<gene>
    <name evidence="8" type="primary">rcsC_28</name>
    <name evidence="8" type="ORF">PAESOLCIP111_06301</name>
</gene>
<dbReference type="Proteomes" id="UP000693672">
    <property type="component" value="Unassembled WGS sequence"/>
</dbReference>
<keyword evidence="9" id="KW-1185">Reference proteome</keyword>
<evidence type="ECO:0000256" key="2">
    <source>
        <dbReference type="ARBA" id="ARBA00022679"/>
    </source>
</evidence>
<reference evidence="8" key="1">
    <citation type="submission" date="2021-06" db="EMBL/GenBank/DDBJ databases">
        <authorList>
            <person name="Criscuolo A."/>
        </authorList>
    </citation>
    <scope>NUCLEOTIDE SEQUENCE</scope>
    <source>
        <strain evidence="8">CIP111600</strain>
    </source>
</reference>
<evidence type="ECO:0000256" key="6">
    <source>
        <dbReference type="ARBA" id="ARBA00023012"/>
    </source>
</evidence>
<dbReference type="PANTHER" id="PTHR43065">
    <property type="entry name" value="SENSOR HISTIDINE KINASE"/>
    <property type="match status" value="1"/>
</dbReference>
<dbReference type="PANTHER" id="PTHR43065:SF10">
    <property type="entry name" value="PEROXIDE STRESS-ACTIVATED HISTIDINE KINASE MAK3"/>
    <property type="match status" value="1"/>
</dbReference>
<dbReference type="Pfam" id="PF00512">
    <property type="entry name" value="HisKA"/>
    <property type="match status" value="1"/>
</dbReference>
<organism evidence="8 9">
    <name type="scientific">Paenibacillus solanacearum</name>
    <dbReference type="NCBI Taxonomy" id="2048548"/>
    <lineage>
        <taxon>Bacteria</taxon>
        <taxon>Bacillati</taxon>
        <taxon>Bacillota</taxon>
        <taxon>Bacilli</taxon>
        <taxon>Bacillales</taxon>
        <taxon>Paenibacillaceae</taxon>
        <taxon>Paenibacillus</taxon>
    </lineage>
</organism>
<dbReference type="Pfam" id="PF02518">
    <property type="entry name" value="HATPase_c"/>
    <property type="match status" value="1"/>
</dbReference>
<protein>
    <submittedName>
        <fullName evidence="8">Sensor histidine kinase RcsC</fullName>
        <ecNumber evidence="8">2.7.13.3</ecNumber>
    </submittedName>
</protein>
<dbReference type="InterPro" id="IPR003661">
    <property type="entry name" value="HisK_dim/P_dom"/>
</dbReference>
<evidence type="ECO:0000256" key="4">
    <source>
        <dbReference type="ARBA" id="ARBA00022777"/>
    </source>
</evidence>
<dbReference type="GO" id="GO:0005524">
    <property type="term" value="F:ATP binding"/>
    <property type="evidence" value="ECO:0007669"/>
    <property type="project" value="UniProtKB-KW"/>
</dbReference>